<accession>A0AAJ5WB63</accession>
<proteinExistence type="predicted"/>
<organism evidence="1 2">
    <name type="scientific">Candidatus Pedobacter colombiensis</name>
    <dbReference type="NCBI Taxonomy" id="3121371"/>
    <lineage>
        <taxon>Bacteria</taxon>
        <taxon>Pseudomonadati</taxon>
        <taxon>Bacteroidota</taxon>
        <taxon>Sphingobacteriia</taxon>
        <taxon>Sphingobacteriales</taxon>
        <taxon>Sphingobacteriaceae</taxon>
        <taxon>Pedobacter</taxon>
    </lineage>
</organism>
<dbReference type="InterPro" id="IPR018534">
    <property type="entry name" value="Tet_reg_excision_RteC"/>
</dbReference>
<evidence type="ECO:0000313" key="2">
    <source>
        <dbReference type="Proteomes" id="UP001214530"/>
    </source>
</evidence>
<dbReference type="AlphaFoldDB" id="A0AAJ5WB63"/>
<reference evidence="1" key="1">
    <citation type="submission" date="2023-03" db="EMBL/GenBank/DDBJ databases">
        <title>Andean soil-derived lignocellulolytic bacterial consortium as a source of novel taxa and putative plastic-active enzymes.</title>
        <authorList>
            <person name="Diaz-Garcia L."/>
            <person name="Chuvochina M."/>
            <person name="Feuerriegel G."/>
            <person name="Bunk B."/>
            <person name="Sproer C."/>
            <person name="Streit W.R."/>
            <person name="Rodriguez L.M."/>
            <person name="Overmann J."/>
            <person name="Jimenez D.J."/>
        </authorList>
    </citation>
    <scope>NUCLEOTIDE SEQUENCE</scope>
    <source>
        <strain evidence="1">MAG 3858</strain>
    </source>
</reference>
<name>A0AAJ5WB63_9SPHI</name>
<protein>
    <submittedName>
        <fullName evidence="1">RteC domain-containing protein</fullName>
    </submittedName>
</protein>
<evidence type="ECO:0000313" key="1">
    <source>
        <dbReference type="EMBL" id="WEK21352.1"/>
    </source>
</evidence>
<sequence length="282" mass="33035">MIQFANQLQDEMEHALDQVTIRPEREALKARNSFEIVNDALHKLKDFIKVYEFTSIEEEIHFFKEIKPRFYHLLIYFGELTAIESRKPIGDNDTLVAYLRKIIDRNSEFIDHHQLLHSYYNLGYTEEDERFFLRSSIHQSLYPQYSVDLDTTFSTKSSAVLSKLMAFEKVNDLLGREIEYLKRGPDAPVSTPDTKKDAVVWTDSKSDLIELAYALHSRGSINSGRCQVQQIISILEIAFKVKTGNFYRTFQSMRLRKKNRTAYLDAVRESLIKRMDDPDLLF</sequence>
<dbReference type="Pfam" id="PF09357">
    <property type="entry name" value="RteC"/>
    <property type="match status" value="1"/>
</dbReference>
<dbReference type="Proteomes" id="UP001214530">
    <property type="component" value="Chromosome"/>
</dbReference>
<gene>
    <name evidence="1" type="ORF">P0Y49_09380</name>
</gene>
<dbReference type="EMBL" id="CP119313">
    <property type="protein sequence ID" value="WEK21352.1"/>
    <property type="molecule type" value="Genomic_DNA"/>
</dbReference>